<feature type="compositionally biased region" description="Polar residues" evidence="3">
    <location>
        <begin position="918"/>
        <end position="931"/>
    </location>
</feature>
<dbReference type="Proteomes" id="UP001175261">
    <property type="component" value="Unassembled WGS sequence"/>
</dbReference>
<dbReference type="GO" id="GO:0005737">
    <property type="term" value="C:cytoplasm"/>
    <property type="evidence" value="ECO:0007669"/>
    <property type="project" value="TreeGrafter"/>
</dbReference>
<keyword evidence="2" id="KW-0677">Repeat</keyword>
<organism evidence="5 6">
    <name type="scientific">Sarocladium strictum</name>
    <name type="common">Black bundle disease fungus</name>
    <name type="synonym">Acremonium strictum</name>
    <dbReference type="NCBI Taxonomy" id="5046"/>
    <lineage>
        <taxon>Eukaryota</taxon>
        <taxon>Fungi</taxon>
        <taxon>Dikarya</taxon>
        <taxon>Ascomycota</taxon>
        <taxon>Pezizomycotina</taxon>
        <taxon>Sordariomycetes</taxon>
        <taxon>Hypocreomycetidae</taxon>
        <taxon>Hypocreales</taxon>
        <taxon>Sarocladiaceae</taxon>
        <taxon>Sarocladium</taxon>
    </lineage>
</organism>
<feature type="region of interest" description="Disordered" evidence="3">
    <location>
        <begin position="1"/>
        <end position="62"/>
    </location>
</feature>
<comment type="caution">
    <text evidence="5">The sequence shown here is derived from an EMBL/GenBank/DDBJ whole genome shotgun (WGS) entry which is preliminary data.</text>
</comment>
<dbReference type="SMART" id="SM00369">
    <property type="entry name" value="LRR_TYP"/>
    <property type="match status" value="4"/>
</dbReference>
<dbReference type="InterPro" id="IPR019487">
    <property type="entry name" value="RAM_signalling_pathway_SOG2"/>
</dbReference>
<feature type="compositionally biased region" description="Polar residues" evidence="3">
    <location>
        <begin position="411"/>
        <end position="430"/>
    </location>
</feature>
<dbReference type="Pfam" id="PF10428">
    <property type="entry name" value="SOG2"/>
    <property type="match status" value="2"/>
</dbReference>
<dbReference type="Pfam" id="PF23598">
    <property type="entry name" value="LRR_14"/>
    <property type="match status" value="1"/>
</dbReference>
<sequence length="948" mass="103637">MEHMPPLLQPQQPPTRGLPDNPAQGRRPVPNSAATSNGPTPPPPPVPSLRSIPSSSGLSTNNAMSPAQVIGLVQDAMRSAIEEESQVAEANAVATGINTGVTVDLSRKNIRDLPDEAVDLMKSELQRLALSHNQLTSLPMRFSECTSLRYLNIRGNQIREFPMPLCDLRSLEILDLGRNQLRVLPPEIVRLSSLKVLSVQRNQIRELPVCLAEMGSLQSLKFEGNPISFPPRDAFRVPSSSPPNESMARDTEVTEVIITTQIKKYLRQYVQAGRTDTDTTGDESSEAGETPRFPLKRVTSGRFPIKVNGADPPDARSPNLSRPPPIPTRSHYRGLSQQNTAIRRPSVMPLTIGNVNERLRSNSETGMRSERSESRNRRMGIVSRKASELGTLDEIEANNRFSHYRGLSHGSAMQGSPIGSKSPHTPNEPSLQRPIYVRRLSILPERRRESKIFDPVVEAAKGILYSVFQIHPMIQMLMSLTSDGSVKRSSLEIVFYNTNSHVEELEQEIQKYDLAISEGDTHMPRENENVHRACLTLVSAYGHVCTLLADNIDTFVDNGDARYIRSLLMLIYNSVMELRVTLSSVSAEDYRQKTNGQNQLDDGNTMRPHARQPSIASSSGDRPIVTRGRNGTMLHNPGNLRVAVNVPVPSSLNSGIPTAMIGSATPRSGESFSSATSRTGGVDFSEEDAQFERVFLSLQRSVDVVQRTLPNFNVQLSGSVRSASQRPIVNSLITMCQSTIRQADVLRKRLSVIKLKEPGVRSQSSFWNLCSNFILSWTETAEQVKYTISKVPLPPDTRMRLRPIQQSMKETSNIISQSPWHHMLGSTGANGTMNFDQQVLSPGAPITPQSAALGPAMQATVPSTPQSASFAAAFHGNVFDRADALIANPGISMSRGGTLTRGHSGFNSLSSISSMSSDGNTGPSSVASPNGSFGPMPLRLNGGSKVAF</sequence>
<proteinExistence type="predicted"/>
<evidence type="ECO:0000313" key="6">
    <source>
        <dbReference type="Proteomes" id="UP001175261"/>
    </source>
</evidence>
<dbReference type="AlphaFoldDB" id="A0AA39GGI2"/>
<feature type="compositionally biased region" description="Polar residues" evidence="3">
    <location>
        <begin position="593"/>
        <end position="602"/>
    </location>
</feature>
<dbReference type="PROSITE" id="PS51450">
    <property type="entry name" value="LRR"/>
    <property type="match status" value="1"/>
</dbReference>
<dbReference type="EMBL" id="JAPDFR010000005">
    <property type="protein sequence ID" value="KAK0386606.1"/>
    <property type="molecule type" value="Genomic_DNA"/>
</dbReference>
<dbReference type="PANTHER" id="PTHR48051:SF1">
    <property type="entry name" value="RAS SUPPRESSOR PROTEIN 1"/>
    <property type="match status" value="1"/>
</dbReference>
<dbReference type="InterPro" id="IPR032675">
    <property type="entry name" value="LRR_dom_sf"/>
</dbReference>
<dbReference type="InterPro" id="IPR001611">
    <property type="entry name" value="Leu-rich_rpt"/>
</dbReference>
<dbReference type="InterPro" id="IPR055414">
    <property type="entry name" value="LRR_R13L4/SHOC2-like"/>
</dbReference>
<keyword evidence="1" id="KW-0433">Leucine-rich repeat</keyword>
<evidence type="ECO:0000256" key="3">
    <source>
        <dbReference type="SAM" id="MobiDB-lite"/>
    </source>
</evidence>
<keyword evidence="6" id="KW-1185">Reference proteome</keyword>
<evidence type="ECO:0000313" key="5">
    <source>
        <dbReference type="EMBL" id="KAK0386606.1"/>
    </source>
</evidence>
<gene>
    <name evidence="5" type="ORF">NLU13_6441</name>
</gene>
<dbReference type="InterPro" id="IPR050216">
    <property type="entry name" value="LRR_domain-containing"/>
</dbReference>
<dbReference type="SMART" id="SM00364">
    <property type="entry name" value="LRR_BAC"/>
    <property type="match status" value="4"/>
</dbReference>
<reference evidence="5" key="1">
    <citation type="submission" date="2022-10" db="EMBL/GenBank/DDBJ databases">
        <title>Determination and structural analysis of whole genome sequence of Sarocladium strictum F4-1.</title>
        <authorList>
            <person name="Hu L."/>
            <person name="Jiang Y."/>
        </authorList>
    </citation>
    <scope>NUCLEOTIDE SEQUENCE</scope>
    <source>
        <strain evidence="5">F4-1</strain>
    </source>
</reference>
<feature type="region of interest" description="Disordered" evidence="3">
    <location>
        <begin position="910"/>
        <end position="948"/>
    </location>
</feature>
<dbReference type="PANTHER" id="PTHR48051">
    <property type="match status" value="1"/>
</dbReference>
<accession>A0AA39GGI2</accession>
<feature type="region of interest" description="Disordered" evidence="3">
    <location>
        <begin position="274"/>
        <end position="380"/>
    </location>
</feature>
<dbReference type="InterPro" id="IPR003591">
    <property type="entry name" value="Leu-rich_rpt_typical-subtyp"/>
</dbReference>
<evidence type="ECO:0000256" key="1">
    <source>
        <dbReference type="ARBA" id="ARBA00022614"/>
    </source>
</evidence>
<feature type="compositionally biased region" description="Low complexity" evidence="3">
    <location>
        <begin position="48"/>
        <end position="59"/>
    </location>
</feature>
<dbReference type="Gene3D" id="3.80.10.10">
    <property type="entry name" value="Ribonuclease Inhibitor"/>
    <property type="match status" value="1"/>
</dbReference>
<feature type="region of interest" description="Disordered" evidence="3">
    <location>
        <begin position="408"/>
        <end position="431"/>
    </location>
</feature>
<protein>
    <recommendedName>
        <fullName evidence="4">Disease resistance R13L4/SHOC-2-like LRR domain-containing protein</fullName>
    </recommendedName>
</protein>
<feature type="compositionally biased region" description="Basic and acidic residues" evidence="3">
    <location>
        <begin position="357"/>
        <end position="376"/>
    </location>
</feature>
<name>A0AA39GGI2_SARSR</name>
<dbReference type="SUPFAM" id="SSF52075">
    <property type="entry name" value="Outer arm dynein light chain 1"/>
    <property type="match status" value="1"/>
</dbReference>
<feature type="domain" description="Disease resistance R13L4/SHOC-2-like LRR" evidence="4">
    <location>
        <begin position="146"/>
        <end position="221"/>
    </location>
</feature>
<evidence type="ECO:0000256" key="2">
    <source>
        <dbReference type="ARBA" id="ARBA00022737"/>
    </source>
</evidence>
<evidence type="ECO:0000259" key="4">
    <source>
        <dbReference type="Pfam" id="PF23598"/>
    </source>
</evidence>
<feature type="region of interest" description="Disordered" evidence="3">
    <location>
        <begin position="591"/>
        <end position="632"/>
    </location>
</feature>